<proteinExistence type="inferred from homology"/>
<feature type="domain" description="TonB-dependent receptor plug" evidence="11">
    <location>
        <begin position="241"/>
        <end position="346"/>
    </location>
</feature>
<evidence type="ECO:0000256" key="3">
    <source>
        <dbReference type="ARBA" id="ARBA00022452"/>
    </source>
</evidence>
<evidence type="ECO:0000256" key="9">
    <source>
        <dbReference type="RuleBase" id="RU003357"/>
    </source>
</evidence>
<dbReference type="Gene3D" id="2.60.40.1120">
    <property type="entry name" value="Carboxypeptidase-like, regulatory domain"/>
    <property type="match status" value="1"/>
</dbReference>
<evidence type="ECO:0000259" key="11">
    <source>
        <dbReference type="Pfam" id="PF07715"/>
    </source>
</evidence>
<evidence type="ECO:0000256" key="4">
    <source>
        <dbReference type="ARBA" id="ARBA00022692"/>
    </source>
</evidence>
<keyword evidence="2 8" id="KW-0813">Transport</keyword>
<keyword evidence="7 8" id="KW-0998">Cell outer membrane</keyword>
<comment type="caution">
    <text evidence="13">The sequence shown here is derived from an EMBL/GenBank/DDBJ whole genome shotgun (WGS) entry which is preliminary data.</text>
</comment>
<dbReference type="InterPro" id="IPR023996">
    <property type="entry name" value="TonB-dep_OMP_SusC/RagA"/>
</dbReference>
<evidence type="ECO:0000313" key="13">
    <source>
        <dbReference type="EMBL" id="MDR6944710.1"/>
    </source>
</evidence>
<evidence type="ECO:0000259" key="12">
    <source>
        <dbReference type="Pfam" id="PF16344"/>
    </source>
</evidence>
<evidence type="ECO:0000256" key="5">
    <source>
        <dbReference type="ARBA" id="ARBA00023077"/>
    </source>
</evidence>
<evidence type="ECO:0000256" key="8">
    <source>
        <dbReference type="PROSITE-ProRule" id="PRU01360"/>
    </source>
</evidence>
<dbReference type="Gene3D" id="2.40.170.20">
    <property type="entry name" value="TonB-dependent receptor, beta-barrel domain"/>
    <property type="match status" value="1"/>
</dbReference>
<evidence type="ECO:0000259" key="10">
    <source>
        <dbReference type="Pfam" id="PF00593"/>
    </source>
</evidence>
<evidence type="ECO:0000256" key="1">
    <source>
        <dbReference type="ARBA" id="ARBA00004571"/>
    </source>
</evidence>
<protein>
    <submittedName>
        <fullName evidence="13">TonB-linked SusC/RagA family outer membrane protein</fullName>
    </submittedName>
</protein>
<dbReference type="InterPro" id="IPR000531">
    <property type="entry name" value="Beta-barrel_TonB"/>
</dbReference>
<dbReference type="SUPFAM" id="SSF49464">
    <property type="entry name" value="Carboxypeptidase regulatory domain-like"/>
    <property type="match status" value="1"/>
</dbReference>
<evidence type="ECO:0000256" key="7">
    <source>
        <dbReference type="ARBA" id="ARBA00023237"/>
    </source>
</evidence>
<dbReference type="Pfam" id="PF07715">
    <property type="entry name" value="Plug"/>
    <property type="match status" value="1"/>
</dbReference>
<keyword evidence="6 8" id="KW-0472">Membrane</keyword>
<dbReference type="SUPFAM" id="SSF56935">
    <property type="entry name" value="Porins"/>
    <property type="match status" value="1"/>
</dbReference>
<dbReference type="Gene3D" id="2.170.130.10">
    <property type="entry name" value="TonB-dependent receptor, plug domain"/>
    <property type="match status" value="1"/>
</dbReference>
<dbReference type="NCBIfam" id="TIGR04057">
    <property type="entry name" value="SusC_RagA_signa"/>
    <property type="match status" value="1"/>
</dbReference>
<dbReference type="Pfam" id="PF00593">
    <property type="entry name" value="TonB_dep_Rec_b-barrel"/>
    <property type="match status" value="1"/>
</dbReference>
<dbReference type="InterPro" id="IPR012910">
    <property type="entry name" value="Plug_dom"/>
</dbReference>
<keyword evidence="5 9" id="KW-0798">TonB box</keyword>
<keyword evidence="14" id="KW-1185">Reference proteome</keyword>
<accession>A0ABU1TH15</accession>
<dbReference type="RefSeq" id="WP_310101371.1">
    <property type="nucleotide sequence ID" value="NZ_JAVDUU010000004.1"/>
</dbReference>
<evidence type="ECO:0000256" key="6">
    <source>
        <dbReference type="ARBA" id="ARBA00023136"/>
    </source>
</evidence>
<reference evidence="13 14" key="1">
    <citation type="submission" date="2023-07" db="EMBL/GenBank/DDBJ databases">
        <title>Sorghum-associated microbial communities from plants grown in Nebraska, USA.</title>
        <authorList>
            <person name="Schachtman D."/>
        </authorList>
    </citation>
    <scope>NUCLEOTIDE SEQUENCE [LARGE SCALE GENOMIC DNA]</scope>
    <source>
        <strain evidence="13 14">3262</strain>
    </source>
</reference>
<name>A0ABU1TH15_9SPHI</name>
<dbReference type="NCBIfam" id="TIGR04056">
    <property type="entry name" value="OMP_RagA_SusC"/>
    <property type="match status" value="1"/>
</dbReference>
<feature type="domain" description="Protein FecR C-terminal" evidence="12">
    <location>
        <begin position="49"/>
        <end position="116"/>
    </location>
</feature>
<keyword evidence="4 8" id="KW-0812">Transmembrane</keyword>
<dbReference type="InterPro" id="IPR039426">
    <property type="entry name" value="TonB-dep_rcpt-like"/>
</dbReference>
<dbReference type="Pfam" id="PF13715">
    <property type="entry name" value="CarbopepD_reg_2"/>
    <property type="match status" value="1"/>
</dbReference>
<dbReference type="InterPro" id="IPR032508">
    <property type="entry name" value="FecR_C"/>
</dbReference>
<dbReference type="Pfam" id="PF16344">
    <property type="entry name" value="FecR_C"/>
    <property type="match status" value="1"/>
</dbReference>
<dbReference type="PROSITE" id="PS52016">
    <property type="entry name" value="TONB_DEPENDENT_REC_3"/>
    <property type="match status" value="1"/>
</dbReference>
<keyword evidence="3 8" id="KW-1134">Transmembrane beta strand</keyword>
<dbReference type="EMBL" id="JAVDUU010000004">
    <property type="protein sequence ID" value="MDR6944710.1"/>
    <property type="molecule type" value="Genomic_DNA"/>
</dbReference>
<dbReference type="InterPro" id="IPR023997">
    <property type="entry name" value="TonB-dep_OMP_SusC/RagA_CS"/>
</dbReference>
<evidence type="ECO:0000256" key="2">
    <source>
        <dbReference type="ARBA" id="ARBA00022448"/>
    </source>
</evidence>
<comment type="subcellular location">
    <subcellularLocation>
        <location evidence="1 8">Cell outer membrane</location>
        <topology evidence="1 8">Multi-pass membrane protein</topology>
    </subcellularLocation>
</comment>
<dbReference type="InterPro" id="IPR036942">
    <property type="entry name" value="Beta-barrel_TonB_sf"/>
</dbReference>
<dbReference type="InterPro" id="IPR037066">
    <property type="entry name" value="Plug_dom_sf"/>
</dbReference>
<gene>
    <name evidence="13" type="ORF">J2W55_004570</name>
</gene>
<comment type="similarity">
    <text evidence="8 9">Belongs to the TonB-dependent receptor family.</text>
</comment>
<evidence type="ECO:0000313" key="14">
    <source>
        <dbReference type="Proteomes" id="UP001247620"/>
    </source>
</evidence>
<feature type="domain" description="TonB-dependent receptor-like beta-barrel" evidence="10">
    <location>
        <begin position="469"/>
        <end position="937"/>
    </location>
</feature>
<dbReference type="InterPro" id="IPR008969">
    <property type="entry name" value="CarboxyPept-like_regulatory"/>
</dbReference>
<dbReference type="Gene3D" id="3.55.50.30">
    <property type="match status" value="1"/>
</dbReference>
<dbReference type="Proteomes" id="UP001247620">
    <property type="component" value="Unassembled WGS sequence"/>
</dbReference>
<sequence>MKIYLQNHFDWFKIMKVTFSQLVIALIFTGMSYATSSKGQAVLDRRLDFNIRNSSLNTVLKQLEKETNLKFVYRKSLVEKEQGVSIDAKQEKLKEILAELLQSRGITFEIISDRIVLSKINKDDNTSGLPVAQEQVSPSEINSTDVNAKTITGKVTDEDDKPMPGVSVKIKGTSLGTQTDVDGKYSLSVPNDNAILVFSFIGYIQQEVVPNGRNIINILLKASPNSLNEVVVIGYGSQRRADVTSSVATVKAENFVKGPVLDAGQLLQGKVAGLTVAAPSGNPTDGTQVLLRGNTTLFGANSNPLVIIDGVPGDLKTVAPEDIESIDVLKDGSSAAIYGVRGSNGVIIITTKRAKGTNTNSVDYSGYTTTQVISKKLDMLTAQDYRDQIKAGTRLASWDAGSNTDWLKEATRTPFTQVHNLTIKGGNSATNYLVSANYRALQGIFKKSDNNTFTGRIDVNHSMWDNKLKFNFGLLNQTNNYTRNNNGDNSFNGWIYRQTVIRNPTEPVRNANGDFYEQTGNFDYENPLALLYESDGESKNVNSRMNGTITYKPISDLKLSALFSYSRFNANNGYAETKKHISTIKNGLNGFASVSSKLSIDRLTEWTAEYSKSVNDHHFVVLAGYGYQENVTSNTYADNQDFPTDIFGYNNIGLGEGIKNQLANLSSGKIETNLISFFGRLNYSYKDKYLLMASLRREGASQLYGANNPWGSFWAVSGGWRITKENFMKDQELFDDIKLRAGYGITGNPPLVGFLSQPLINYGDYVYSNGKWTRILKPATNANPFIRWEEKAETNIGADFSMLRGRISGSIDVYKRQIKGLLYDYSVPSPPNLYPITTANVGKMENKGIEVMLNFVPVKSRSFVWNTSVNFSTNTNKLVSLSNELYQTTTPYFTTGFAGIPVQTFTNIVTIGKGIGDFYGYKVIDIDANGKWIYEGRDGKPVKYDDFAHSFEDKKVIGNGLPKFYAGWNNSFSYKNFDLSVTMRGAFGYQIINSQRMYMENPAIQNYNILKSAYKPVFGKTELKVNALEFNSYYVENGDFWKVDNITFGYNFNKIKTGYLKGARIYVSTLNTFTITKYKGLDPEVNRLGLSPGLDDRDKYPTTRSFTLGVNLNF</sequence>
<organism evidence="13 14">
    <name type="scientific">Mucilaginibacter pocheonensis</name>
    <dbReference type="NCBI Taxonomy" id="398050"/>
    <lineage>
        <taxon>Bacteria</taxon>
        <taxon>Pseudomonadati</taxon>
        <taxon>Bacteroidota</taxon>
        <taxon>Sphingobacteriia</taxon>
        <taxon>Sphingobacteriales</taxon>
        <taxon>Sphingobacteriaceae</taxon>
        <taxon>Mucilaginibacter</taxon>
    </lineage>
</organism>